<sequence>MFRQTARNIIPRCIAVTDYGVGRTGLRGMATKGVEDAAQAVGEVKNSSPKDPSIISSAGAVGKQFNPDGNIGQIGEKVGGPFSKDGAIGSQFDASKEGIAGQVEKAVDGPARPASDGKNIKINTEPSAGSQR</sequence>
<gene>
    <name evidence="2" type="ORF">DHEL01_v212583</name>
</gene>
<evidence type="ECO:0000256" key="1">
    <source>
        <dbReference type="SAM" id="MobiDB-lite"/>
    </source>
</evidence>
<dbReference type="OrthoDB" id="5278621at2759"/>
<dbReference type="InParanoid" id="A0A2P5HFK4"/>
<protein>
    <submittedName>
        <fullName evidence="2">Uncharacterized protein</fullName>
    </submittedName>
</protein>
<evidence type="ECO:0000313" key="2">
    <source>
        <dbReference type="EMBL" id="POS69023.1"/>
    </source>
</evidence>
<feature type="compositionally biased region" description="Polar residues" evidence="1">
    <location>
        <begin position="121"/>
        <end position="132"/>
    </location>
</feature>
<proteinExistence type="predicted"/>
<feature type="region of interest" description="Disordered" evidence="1">
    <location>
        <begin position="42"/>
        <end position="132"/>
    </location>
</feature>
<evidence type="ECO:0000313" key="3">
    <source>
        <dbReference type="Proteomes" id="UP000094444"/>
    </source>
</evidence>
<dbReference type="EMBL" id="MAVT02002773">
    <property type="protein sequence ID" value="POS69023.1"/>
    <property type="molecule type" value="Genomic_DNA"/>
</dbReference>
<comment type="caution">
    <text evidence="2">The sequence shown here is derived from an EMBL/GenBank/DDBJ whole genome shotgun (WGS) entry which is preliminary data.</text>
</comment>
<dbReference type="Proteomes" id="UP000094444">
    <property type="component" value="Unassembled WGS sequence"/>
</dbReference>
<name>A0A2P5HFK4_DIAHE</name>
<accession>A0A2P5HFK4</accession>
<reference evidence="2" key="1">
    <citation type="submission" date="2017-09" db="EMBL/GenBank/DDBJ databases">
        <title>Polyketide synthases of a Diaporthe helianthi virulent isolate.</title>
        <authorList>
            <person name="Baroncelli R."/>
        </authorList>
    </citation>
    <scope>NUCLEOTIDE SEQUENCE [LARGE SCALE GENOMIC DNA]</scope>
    <source>
        <strain evidence="2">7/96</strain>
    </source>
</reference>
<feature type="compositionally biased region" description="Polar residues" evidence="1">
    <location>
        <begin position="45"/>
        <end position="56"/>
    </location>
</feature>
<keyword evidence="3" id="KW-1185">Reference proteome</keyword>
<dbReference type="AlphaFoldDB" id="A0A2P5HFK4"/>
<organism evidence="2 3">
    <name type="scientific">Diaporthe helianthi</name>
    <dbReference type="NCBI Taxonomy" id="158607"/>
    <lineage>
        <taxon>Eukaryota</taxon>
        <taxon>Fungi</taxon>
        <taxon>Dikarya</taxon>
        <taxon>Ascomycota</taxon>
        <taxon>Pezizomycotina</taxon>
        <taxon>Sordariomycetes</taxon>
        <taxon>Sordariomycetidae</taxon>
        <taxon>Diaporthales</taxon>
        <taxon>Diaporthaceae</taxon>
        <taxon>Diaporthe</taxon>
    </lineage>
</organism>